<dbReference type="InterPro" id="IPR001466">
    <property type="entry name" value="Beta-lactam-related"/>
</dbReference>
<comment type="caution">
    <text evidence="4">The sequence shown here is derived from an EMBL/GenBank/DDBJ whole genome shotgun (WGS) entry which is preliminary data.</text>
</comment>
<organism evidence="4 5">
    <name type="scientific">Paenibacillus ihbetae</name>
    <dbReference type="NCBI Taxonomy" id="1870820"/>
    <lineage>
        <taxon>Bacteria</taxon>
        <taxon>Bacillati</taxon>
        <taxon>Bacillota</taxon>
        <taxon>Bacilli</taxon>
        <taxon>Bacillales</taxon>
        <taxon>Paenibacillaceae</taxon>
        <taxon>Paenibacillus</taxon>
    </lineage>
</organism>
<keyword evidence="1 4" id="KW-0378">Hydrolase</keyword>
<evidence type="ECO:0000313" key="4">
    <source>
        <dbReference type="EMBL" id="OOC58836.1"/>
    </source>
</evidence>
<feature type="domain" description="Beta-lactamase-related" evidence="3">
    <location>
        <begin position="31"/>
        <end position="417"/>
    </location>
</feature>
<feature type="compositionally biased region" description="Low complexity" evidence="2">
    <location>
        <begin position="315"/>
        <end position="332"/>
    </location>
</feature>
<dbReference type="Pfam" id="PF00144">
    <property type="entry name" value="Beta-lactamase"/>
    <property type="match status" value="1"/>
</dbReference>
<keyword evidence="5" id="KW-1185">Reference proteome</keyword>
<evidence type="ECO:0000256" key="2">
    <source>
        <dbReference type="SAM" id="MobiDB-lite"/>
    </source>
</evidence>
<dbReference type="PANTHER" id="PTHR43283">
    <property type="entry name" value="BETA-LACTAMASE-RELATED"/>
    <property type="match status" value="1"/>
</dbReference>
<dbReference type="EMBL" id="MRVI01000002">
    <property type="protein sequence ID" value="OOC58836.1"/>
    <property type="molecule type" value="Genomic_DNA"/>
</dbReference>
<feature type="region of interest" description="Disordered" evidence="2">
    <location>
        <begin position="288"/>
        <end position="332"/>
    </location>
</feature>
<proteinExistence type="predicted"/>
<dbReference type="PANTHER" id="PTHR43283:SF11">
    <property type="entry name" value="BETA-LACTAMASE-RELATED DOMAIN-CONTAINING PROTEIN"/>
    <property type="match status" value="1"/>
</dbReference>
<dbReference type="InterPro" id="IPR050789">
    <property type="entry name" value="Diverse_Enzym_Activities"/>
</dbReference>
<dbReference type="Proteomes" id="UP000189059">
    <property type="component" value="Unassembled WGS sequence"/>
</dbReference>
<accession>A0ABX3JQR9</accession>
<dbReference type="InterPro" id="IPR012338">
    <property type="entry name" value="Beta-lactam/transpept-like"/>
</dbReference>
<evidence type="ECO:0000259" key="3">
    <source>
        <dbReference type="Pfam" id="PF00144"/>
    </source>
</evidence>
<dbReference type="RefSeq" id="WP_077569739.1">
    <property type="nucleotide sequence ID" value="NZ_MRVI01000002.1"/>
</dbReference>
<reference evidence="4 5" key="1">
    <citation type="submission" date="2016-12" db="EMBL/GenBank/DDBJ databases">
        <title>Genome sequencing and description of Paenibacillus sp. nov. from high altitude lake in the Indian Trans- Himalayas.</title>
        <authorList>
            <person name="Kiran S."/>
            <person name="Swarnkar M.K."/>
            <person name="Rana A."/>
            <person name="Tewari R."/>
            <person name="Gulati A."/>
        </authorList>
    </citation>
    <scope>NUCLEOTIDE SEQUENCE [LARGE SCALE GENOMIC DNA]</scope>
    <source>
        <strain evidence="4 5">IHBB 9951</strain>
    </source>
</reference>
<evidence type="ECO:0000313" key="5">
    <source>
        <dbReference type="Proteomes" id="UP000189059"/>
    </source>
</evidence>
<sequence>MNRNEGAERLGLDMNGLQAACAAVNRAIDAGIMPGAVLGVLHRGETWFYAAGFAEPQPKQGEPAAVRKDTLYDCASITKVAVTLPLILQLVDEGRITLSTKAADIVPAFGASGKMAITVGELLTHTSGLAADMNLHSRGWSRDQMWDAVLTSPLSSETGKNVVYSDLGYLTLGRIAEELLQMPLDQAARQRVFEPLGMLDSTLTPSLEQQLGRYAATEYDEESQGHLCGVVHDEKARALGGICGHAGLFATAGDLLRYAHMWLLEGAVPGPRGQADEGSAVPLHTEAGAGAAPSTETGKAVAAEASPSPIPPTSGVPTSSPQSLSSASGASPSARILSPAAARTAIKPHTAAIPGANRGLGWVLKGDRMDASGDWMSDRAYGHTGFTGTSLWIDPAYDLAVVLLTNRVYGGRSSSVKELRVQVHNAITGAVRDPN</sequence>
<dbReference type="SUPFAM" id="SSF56601">
    <property type="entry name" value="beta-lactamase/transpeptidase-like"/>
    <property type="match status" value="1"/>
</dbReference>
<dbReference type="GO" id="GO:0016787">
    <property type="term" value="F:hydrolase activity"/>
    <property type="evidence" value="ECO:0007669"/>
    <property type="project" value="UniProtKB-KW"/>
</dbReference>
<name>A0ABX3JQR9_9BACL</name>
<protein>
    <submittedName>
        <fullName evidence="4">Serine hydrolase</fullName>
    </submittedName>
</protein>
<evidence type="ECO:0000256" key="1">
    <source>
        <dbReference type="ARBA" id="ARBA00022801"/>
    </source>
</evidence>
<dbReference type="Gene3D" id="3.40.710.10">
    <property type="entry name" value="DD-peptidase/beta-lactamase superfamily"/>
    <property type="match status" value="1"/>
</dbReference>
<gene>
    <name evidence="4" type="ORF">BBD40_24500</name>
</gene>